<evidence type="ECO:0000313" key="2">
    <source>
        <dbReference type="Proteomes" id="UP000283254"/>
    </source>
</evidence>
<dbReference type="AlphaFoldDB" id="A0A422QJ54"/>
<proteinExistence type="predicted"/>
<comment type="caution">
    <text evidence="1">The sequence shown here is derived from an EMBL/GenBank/DDBJ whole genome shotgun (WGS) entry which is preliminary data.</text>
</comment>
<dbReference type="Proteomes" id="UP000283254">
    <property type="component" value="Unassembled WGS sequence"/>
</dbReference>
<reference evidence="1" key="1">
    <citation type="submission" date="2014-10" db="EMBL/GenBank/DDBJ databases">
        <title>Massilia sp. genome.</title>
        <authorList>
            <person name="Xu B."/>
            <person name="Dai L."/>
            <person name="Huang Z."/>
        </authorList>
    </citation>
    <scope>NUCLEOTIDE SEQUENCE [LARGE SCALE GENOMIC DNA]</scope>
    <source>
        <strain evidence="1">CFS-1</strain>
    </source>
</reference>
<gene>
    <name evidence="1" type="ORF">NM04_14680</name>
</gene>
<dbReference type="EMBL" id="JSAB01000148">
    <property type="protein sequence ID" value="RNF29994.1"/>
    <property type="molecule type" value="Genomic_DNA"/>
</dbReference>
<protein>
    <submittedName>
        <fullName evidence="1">Uncharacterized protein</fullName>
    </submittedName>
</protein>
<evidence type="ECO:0000313" key="1">
    <source>
        <dbReference type="EMBL" id="RNF29994.1"/>
    </source>
</evidence>
<keyword evidence="2" id="KW-1185">Reference proteome</keyword>
<accession>A0A422QJ54</accession>
<sequence>MRQDEDADAVPASGGQCFHAKRVHPTVEFIALTQRLDIQLLGQHMAAIGQAHAESSRRRVGEHHDSLLSHCFPLCGVAARHAIVARCR</sequence>
<organism evidence="1 2">
    <name type="scientific">Massilia aurea</name>
    <dbReference type="NCBI Taxonomy" id="373040"/>
    <lineage>
        <taxon>Bacteria</taxon>
        <taxon>Pseudomonadati</taxon>
        <taxon>Pseudomonadota</taxon>
        <taxon>Betaproteobacteria</taxon>
        <taxon>Burkholderiales</taxon>
        <taxon>Oxalobacteraceae</taxon>
        <taxon>Telluria group</taxon>
        <taxon>Massilia</taxon>
    </lineage>
</organism>
<name>A0A422QJ54_9BURK</name>